<dbReference type="SUPFAM" id="SSF48179">
    <property type="entry name" value="6-phosphogluconate dehydrogenase C-terminal domain-like"/>
    <property type="match status" value="1"/>
</dbReference>
<dbReference type="PANTHER" id="PTHR22981:SF84">
    <property type="entry name" value="3-HYDROXYISOBUTYRATE DEHYDROGENASE"/>
    <property type="match status" value="1"/>
</dbReference>
<feature type="domain" description="6-phosphogluconate dehydrogenase NADP-binding" evidence="1">
    <location>
        <begin position="28"/>
        <end position="139"/>
    </location>
</feature>
<dbReference type="InterPro" id="IPR006115">
    <property type="entry name" value="6PGDH_NADP-bd"/>
</dbReference>
<evidence type="ECO:0008006" key="5">
    <source>
        <dbReference type="Google" id="ProtNLM"/>
    </source>
</evidence>
<dbReference type="InterPro" id="IPR013328">
    <property type="entry name" value="6PGD_dom2"/>
</dbReference>
<dbReference type="InterPro" id="IPR008927">
    <property type="entry name" value="6-PGluconate_DH-like_C_sf"/>
</dbReference>
<evidence type="ECO:0000259" key="2">
    <source>
        <dbReference type="Pfam" id="PF14833"/>
    </source>
</evidence>
<dbReference type="SUPFAM" id="SSF51735">
    <property type="entry name" value="NAD(P)-binding Rossmann-fold domains"/>
    <property type="match status" value="1"/>
</dbReference>
<dbReference type="GO" id="GO:0005739">
    <property type="term" value="C:mitochondrion"/>
    <property type="evidence" value="ECO:0007669"/>
    <property type="project" value="TreeGrafter"/>
</dbReference>
<organism evidence="3 4">
    <name type="scientific">Pocillopora meandrina</name>
    <dbReference type="NCBI Taxonomy" id="46732"/>
    <lineage>
        <taxon>Eukaryota</taxon>
        <taxon>Metazoa</taxon>
        <taxon>Cnidaria</taxon>
        <taxon>Anthozoa</taxon>
        <taxon>Hexacorallia</taxon>
        <taxon>Scleractinia</taxon>
        <taxon>Astrocoeniina</taxon>
        <taxon>Pocilloporidae</taxon>
        <taxon>Pocillopora</taxon>
    </lineage>
</organism>
<dbReference type="Gene3D" id="1.10.1040.10">
    <property type="entry name" value="N-(1-d-carboxylethyl)-l-norvaline Dehydrogenase, domain 2"/>
    <property type="match status" value="1"/>
</dbReference>
<dbReference type="Gene3D" id="3.40.50.720">
    <property type="entry name" value="NAD(P)-binding Rossmann-like Domain"/>
    <property type="match status" value="1"/>
</dbReference>
<accession>A0AAU9XPI1</accession>
<dbReference type="GO" id="GO:0050661">
    <property type="term" value="F:NADP binding"/>
    <property type="evidence" value="ECO:0007669"/>
    <property type="project" value="InterPro"/>
</dbReference>
<reference evidence="3 4" key="1">
    <citation type="submission" date="2022-05" db="EMBL/GenBank/DDBJ databases">
        <authorList>
            <consortium name="Genoscope - CEA"/>
            <person name="William W."/>
        </authorList>
    </citation>
    <scope>NUCLEOTIDE SEQUENCE [LARGE SCALE GENOMIC DNA]</scope>
</reference>
<protein>
    <recommendedName>
        <fullName evidence="5">3-hydroxyisobutyrate dehydrogenase</fullName>
    </recommendedName>
</protein>
<dbReference type="GO" id="GO:0008442">
    <property type="term" value="F:3-hydroxyisobutyrate dehydrogenase activity"/>
    <property type="evidence" value="ECO:0007669"/>
    <property type="project" value="TreeGrafter"/>
</dbReference>
<evidence type="ECO:0000313" key="4">
    <source>
        <dbReference type="Proteomes" id="UP001159428"/>
    </source>
</evidence>
<dbReference type="InterPro" id="IPR036291">
    <property type="entry name" value="NAD(P)-bd_dom_sf"/>
</dbReference>
<dbReference type="Pfam" id="PF14833">
    <property type="entry name" value="NAD_binding_11"/>
    <property type="match status" value="1"/>
</dbReference>
<dbReference type="PANTHER" id="PTHR22981">
    <property type="entry name" value="3-HYDROXYISOBUTYRATE DEHYDROGENASE-RELATED"/>
    <property type="match status" value="1"/>
</dbReference>
<dbReference type="GO" id="GO:0006574">
    <property type="term" value="P:L-valine catabolic process"/>
    <property type="evidence" value="ECO:0007669"/>
    <property type="project" value="TreeGrafter"/>
</dbReference>
<feature type="domain" description="3-hydroxyisobutyrate dehydrogenase-like NAD-binding" evidence="2">
    <location>
        <begin position="177"/>
        <end position="289"/>
    </location>
</feature>
<dbReference type="Pfam" id="PF03446">
    <property type="entry name" value="NAD_binding_2"/>
    <property type="match status" value="1"/>
</dbReference>
<proteinExistence type="predicted"/>
<keyword evidence="4" id="KW-1185">Reference proteome</keyword>
<gene>
    <name evidence="3" type="ORF">PMEA_00026815</name>
</gene>
<sequence length="331" mass="36562">MIGRTALRLFLSRHSTRRSAYSTKTAHKIGIIGLGNVGSTVAKNLIKSGFTVSALLDKDPKVGQDLPGDIPRPKTPRELAAMSDVVTTALPAPPHVKQVLLGEDGVLAGLRSGGVWIDHSTTDYQQTLDLTAEAGIRGLNDFQGFELHSSLLLTHILPLKLRKASKFLRRPSQEVWLFSNMIAAVNVVTMTEAMLLGKRGGVDLKSLFDAIRFSAGNTYTWETEAPLVFNGTYDPDFTIGLHCKDLNLGYQLGRKFNVPIQILAYAEQIYNRALYKFGDEVGSTSPAKLLQDELEENLQVEGFEDWTYTIEHVEDSMAVVHTTKEKVYGQK</sequence>
<evidence type="ECO:0000313" key="3">
    <source>
        <dbReference type="EMBL" id="CAH3152736.1"/>
    </source>
</evidence>
<dbReference type="GO" id="GO:0051287">
    <property type="term" value="F:NAD binding"/>
    <property type="evidence" value="ECO:0007669"/>
    <property type="project" value="InterPro"/>
</dbReference>
<dbReference type="EMBL" id="CALNXJ010000051">
    <property type="protein sequence ID" value="CAH3152736.1"/>
    <property type="molecule type" value="Genomic_DNA"/>
</dbReference>
<dbReference type="AlphaFoldDB" id="A0AAU9XPI1"/>
<comment type="caution">
    <text evidence="3">The sequence shown here is derived from an EMBL/GenBank/DDBJ whole genome shotgun (WGS) entry which is preliminary data.</text>
</comment>
<name>A0AAU9XPI1_9CNID</name>
<dbReference type="InterPro" id="IPR029154">
    <property type="entry name" value="HIBADH-like_NADP-bd"/>
</dbReference>
<dbReference type="Proteomes" id="UP001159428">
    <property type="component" value="Unassembled WGS sequence"/>
</dbReference>
<evidence type="ECO:0000259" key="1">
    <source>
        <dbReference type="Pfam" id="PF03446"/>
    </source>
</evidence>